<reference evidence="2" key="1">
    <citation type="submission" date="2025-05" db="UniProtKB">
        <authorList>
            <consortium name="RefSeq"/>
        </authorList>
    </citation>
    <scope>NUCLEOTIDE SEQUENCE [LARGE SCALE GENOMIC DNA]</scope>
</reference>
<reference evidence="3" key="2">
    <citation type="submission" date="2025-08" db="UniProtKB">
        <authorList>
            <consortium name="RefSeq"/>
        </authorList>
    </citation>
    <scope>IDENTIFICATION</scope>
    <source>
        <tissue evidence="3">Seedling</tissue>
    </source>
</reference>
<dbReference type="FunCoup" id="A0A6P3ZC36">
    <property type="interactions" value="2"/>
</dbReference>
<dbReference type="GO" id="GO:0006995">
    <property type="term" value="P:cellular response to nitrogen starvation"/>
    <property type="evidence" value="ECO:0007669"/>
    <property type="project" value="InterPro"/>
</dbReference>
<name>A0A6P3ZC36_ZIZJJ</name>
<organism evidence="2 3">
    <name type="scientific">Ziziphus jujuba</name>
    <name type="common">Chinese jujube</name>
    <name type="synonym">Ziziphus sativa</name>
    <dbReference type="NCBI Taxonomy" id="326968"/>
    <lineage>
        <taxon>Eukaryota</taxon>
        <taxon>Viridiplantae</taxon>
        <taxon>Streptophyta</taxon>
        <taxon>Embryophyta</taxon>
        <taxon>Tracheophyta</taxon>
        <taxon>Spermatophyta</taxon>
        <taxon>Magnoliopsida</taxon>
        <taxon>eudicotyledons</taxon>
        <taxon>Gunneridae</taxon>
        <taxon>Pentapetalae</taxon>
        <taxon>rosids</taxon>
        <taxon>fabids</taxon>
        <taxon>Rosales</taxon>
        <taxon>Rhamnaceae</taxon>
        <taxon>Paliureae</taxon>
        <taxon>Ziziphus</taxon>
    </lineage>
</organism>
<evidence type="ECO:0000313" key="3">
    <source>
        <dbReference type="RefSeq" id="XP_015875435.1"/>
    </source>
</evidence>
<dbReference type="InParanoid" id="A0A6P3ZC36"/>
<gene>
    <name evidence="3" type="primary">LOC107412223</name>
</gene>
<feature type="chain" id="PRO_5027877358" evidence="1">
    <location>
        <begin position="26"/>
        <end position="95"/>
    </location>
</feature>
<dbReference type="AlphaFoldDB" id="A0A6P3ZC36"/>
<proteinExistence type="predicted"/>
<dbReference type="GeneID" id="107412223"/>
<keyword evidence="2" id="KW-1185">Reference proteome</keyword>
<protein>
    <submittedName>
        <fullName evidence="3">Precursor of CEP14</fullName>
    </submittedName>
</protein>
<dbReference type="InterPro" id="IPR038930">
    <property type="entry name" value="CEP13/CEP14"/>
</dbReference>
<dbReference type="KEGG" id="zju:107412223"/>
<dbReference type="PANTHER" id="PTHR37180">
    <property type="entry name" value="PRECURSOR OF CEP14"/>
    <property type="match status" value="1"/>
</dbReference>
<evidence type="ECO:0000313" key="2">
    <source>
        <dbReference type="Proteomes" id="UP001652623"/>
    </source>
</evidence>
<dbReference type="GO" id="GO:0006970">
    <property type="term" value="P:response to osmotic stress"/>
    <property type="evidence" value="ECO:0007669"/>
    <property type="project" value="InterPro"/>
</dbReference>
<feature type="signal peptide" evidence="1">
    <location>
        <begin position="1"/>
        <end position="25"/>
    </location>
</feature>
<keyword evidence="1" id="KW-0732">Signal</keyword>
<dbReference type="RefSeq" id="XP_015875435.1">
    <property type="nucleotide sequence ID" value="XM_016019949.4"/>
</dbReference>
<sequence>MARLASLSLILFMVVFASSAWSSEARKLLVIKDEEKRAPSMVDSLFLSALPKGNVPSSSPSHKGHAVVVNEKLIARHLISIERILQSVPSPGMGH</sequence>
<evidence type="ECO:0000256" key="1">
    <source>
        <dbReference type="SAM" id="SignalP"/>
    </source>
</evidence>
<dbReference type="PANTHER" id="PTHR37180:SF2">
    <property type="entry name" value="PRECURSOR OF CEP14"/>
    <property type="match status" value="1"/>
</dbReference>
<dbReference type="Proteomes" id="UP001652623">
    <property type="component" value="Chromosome 1"/>
</dbReference>
<accession>A0A6P3ZC36</accession>